<evidence type="ECO:0000313" key="3">
    <source>
        <dbReference type="Proteomes" id="UP001206983"/>
    </source>
</evidence>
<dbReference type="NCBIfam" id="TIGR00295">
    <property type="entry name" value="TIGR00295 family protein"/>
    <property type="match status" value="1"/>
</dbReference>
<accession>A0AAE3HAP5</accession>
<dbReference type="AlphaFoldDB" id="A0AAE3HAP5"/>
<feature type="domain" description="HD" evidence="1">
    <location>
        <begin position="20"/>
        <end position="132"/>
    </location>
</feature>
<dbReference type="InterPro" id="IPR006674">
    <property type="entry name" value="HD_domain"/>
</dbReference>
<dbReference type="Gene3D" id="1.10.3210.10">
    <property type="entry name" value="Hypothetical protein af1432"/>
    <property type="match status" value="1"/>
</dbReference>
<evidence type="ECO:0000313" key="2">
    <source>
        <dbReference type="EMBL" id="MCQ6963116.1"/>
    </source>
</evidence>
<organism evidence="2 3">
    <name type="scientific">Methanolobus chelungpuianus</name>
    <dbReference type="NCBI Taxonomy" id="502115"/>
    <lineage>
        <taxon>Archaea</taxon>
        <taxon>Methanobacteriati</taxon>
        <taxon>Methanobacteriota</taxon>
        <taxon>Stenosarchaea group</taxon>
        <taxon>Methanomicrobia</taxon>
        <taxon>Methanosarcinales</taxon>
        <taxon>Methanosarcinaceae</taxon>
        <taxon>Methanolobus</taxon>
    </lineage>
</organism>
<sequence length="168" mass="18360">MISREIALKILEDVGCSGDVIDHCTAVSELASYIGRKLSSEGKLPDLQLVEIGGLLHDLGRSRTHGISHAVEGASIAKELGLERRLVEIIKRHIGAGISVEEAAQLGLPEDDYMPRTIEEKIVAHADNLIVGTKKISLEERISMMTEKNINIDSINRVRALAEEIGFQ</sequence>
<dbReference type="PROSITE" id="PS51831">
    <property type="entry name" value="HD"/>
    <property type="match status" value="1"/>
</dbReference>
<gene>
    <name evidence="2" type="ORF">PV02_08760</name>
</gene>
<dbReference type="InterPro" id="IPR004454">
    <property type="entry name" value="HD-related"/>
</dbReference>
<protein>
    <submittedName>
        <fullName evidence="2">Phosphohydrolase</fullName>
    </submittedName>
</protein>
<dbReference type="SMART" id="SM00471">
    <property type="entry name" value="HDc"/>
    <property type="match status" value="1"/>
</dbReference>
<dbReference type="CDD" id="cd00077">
    <property type="entry name" value="HDc"/>
    <property type="match status" value="1"/>
</dbReference>
<dbReference type="PANTHER" id="PTHR38659:SF2">
    <property type="entry name" value="HDIG DOMAIN PROTEIN"/>
    <property type="match status" value="1"/>
</dbReference>
<name>A0AAE3HAP5_9EURY</name>
<dbReference type="SUPFAM" id="SSF109604">
    <property type="entry name" value="HD-domain/PDEase-like"/>
    <property type="match status" value="1"/>
</dbReference>
<dbReference type="Proteomes" id="UP001206983">
    <property type="component" value="Unassembled WGS sequence"/>
</dbReference>
<dbReference type="EMBL" id="JTEO01000004">
    <property type="protein sequence ID" value="MCQ6963116.1"/>
    <property type="molecule type" value="Genomic_DNA"/>
</dbReference>
<dbReference type="PANTHER" id="PTHR38659">
    <property type="entry name" value="METAL-DEPENDENT PHOSPHOHYDROLASE"/>
    <property type="match status" value="1"/>
</dbReference>
<dbReference type="Pfam" id="PF01966">
    <property type="entry name" value="HD"/>
    <property type="match status" value="1"/>
</dbReference>
<reference evidence="2 3" key="1">
    <citation type="journal article" date="2011" name="Appl. Environ. Microbiol.">
        <title>Methanogenic archaea isolated from Taiwan's Chelungpu fault.</title>
        <authorList>
            <person name="Wu S.Y."/>
            <person name="Lai M.C."/>
        </authorList>
    </citation>
    <scope>NUCLEOTIDE SEQUENCE [LARGE SCALE GENOMIC DNA]</scope>
    <source>
        <strain evidence="2 3">St545Mb</strain>
    </source>
</reference>
<dbReference type="NCBIfam" id="TIGR00277">
    <property type="entry name" value="HDIG"/>
    <property type="match status" value="1"/>
</dbReference>
<keyword evidence="3" id="KW-1185">Reference proteome</keyword>
<dbReference type="RefSeq" id="WP_256623012.1">
    <property type="nucleotide sequence ID" value="NZ_JTEO01000004.1"/>
</dbReference>
<dbReference type="InterPro" id="IPR003607">
    <property type="entry name" value="HD/PDEase_dom"/>
</dbReference>
<dbReference type="InterPro" id="IPR006675">
    <property type="entry name" value="HDIG_dom"/>
</dbReference>
<evidence type="ECO:0000259" key="1">
    <source>
        <dbReference type="PROSITE" id="PS51831"/>
    </source>
</evidence>
<proteinExistence type="predicted"/>
<comment type="caution">
    <text evidence="2">The sequence shown here is derived from an EMBL/GenBank/DDBJ whole genome shotgun (WGS) entry which is preliminary data.</text>
</comment>